<dbReference type="RefSeq" id="WP_128120174.1">
    <property type="nucleotide sequence ID" value="NZ_CP076683.1"/>
</dbReference>
<dbReference type="Proteomes" id="UP000683436">
    <property type="component" value="Chromosome"/>
</dbReference>
<evidence type="ECO:0000313" key="3">
    <source>
        <dbReference type="Proteomes" id="UP000252554"/>
    </source>
</evidence>
<dbReference type="AlphaFoldDB" id="A0A365PW11"/>
<sequence length="214" mass="23075">MLASQLPWTSPQQVFGDSSAVLADALIDGVNLAAWQRQLPSQIAHFAGVLLALDEPLSESLTVEPDASGTVSMPSLAAAYRGVTGHSEFVADVAWLVSAFTCLLEARRIGVRLRVLDKPMCPRFHVDHVPLRLITTYAGAGSEWLHEDAMPRDRLGELAAEPHDSRDIQQLLAGEVALFKGEKWAGNEGAGIIHRSPAVAAGARRLILTLDWLA</sequence>
<gene>
    <name evidence="2" type="ORF">DQ403_09465</name>
    <name evidence="1" type="ORF">KQ248_09220</name>
</gene>
<organism evidence="2 3">
    <name type="scientific">Stutzerimonas zhaodongensis</name>
    <dbReference type="NCBI Taxonomy" id="1176257"/>
    <lineage>
        <taxon>Bacteria</taxon>
        <taxon>Pseudomonadati</taxon>
        <taxon>Pseudomonadota</taxon>
        <taxon>Gammaproteobacteria</taxon>
        <taxon>Pseudomonadales</taxon>
        <taxon>Pseudomonadaceae</taxon>
        <taxon>Stutzerimonas</taxon>
    </lineage>
</organism>
<dbReference type="Proteomes" id="UP000252554">
    <property type="component" value="Unassembled WGS sequence"/>
</dbReference>
<proteinExistence type="predicted"/>
<evidence type="ECO:0000313" key="2">
    <source>
        <dbReference type="EMBL" id="RBA59552.1"/>
    </source>
</evidence>
<protein>
    <submittedName>
        <fullName evidence="2">DUF1826 domain-containing protein</fullName>
    </submittedName>
</protein>
<evidence type="ECO:0000313" key="1">
    <source>
        <dbReference type="EMBL" id="QWV19281.1"/>
    </source>
</evidence>
<keyword evidence="4" id="KW-1185">Reference proteome</keyword>
<dbReference type="EMBL" id="CP076683">
    <property type="protein sequence ID" value="QWV19281.1"/>
    <property type="molecule type" value="Genomic_DNA"/>
</dbReference>
<name>A0A365PW11_9GAMM</name>
<reference evidence="2 3" key="1">
    <citation type="submission" date="2018-06" db="EMBL/GenBank/DDBJ databases">
        <title>Whole genome sequencing of four bacterial strains from South Shetland trench revealing bio-synthetic gene clusters.</title>
        <authorList>
            <person name="Abdel-Mageed W.M."/>
            <person name="Lehri B."/>
            <person name="Jarmusch S.A."/>
            <person name="Miranda K."/>
            <person name="Goodfellow M."/>
            <person name="Jaspars M."/>
            <person name="Karlyshev A.V."/>
        </authorList>
    </citation>
    <scope>NUCLEOTIDE SEQUENCE [LARGE SCALE GENOMIC DNA]</scope>
    <source>
        <strain evidence="2 3">SST2</strain>
    </source>
</reference>
<dbReference type="EMBL" id="QNTV01000005">
    <property type="protein sequence ID" value="RBA59552.1"/>
    <property type="molecule type" value="Genomic_DNA"/>
</dbReference>
<accession>A0A365PW11</accession>
<dbReference type="Pfam" id="PF08856">
    <property type="entry name" value="DUF1826"/>
    <property type="match status" value="1"/>
</dbReference>
<evidence type="ECO:0000313" key="4">
    <source>
        <dbReference type="Proteomes" id="UP000683436"/>
    </source>
</evidence>
<dbReference type="InterPro" id="IPR014955">
    <property type="entry name" value="DUF1826"/>
</dbReference>
<reference evidence="1 4" key="2">
    <citation type="submission" date="2021-06" db="EMBL/GenBank/DDBJ databases">
        <title>Microbial metabolic specificity influences pelagic lipid remineralization.</title>
        <authorList>
            <person name="Behrendt L."/>
            <person name="Hunter J.E."/>
            <person name="Alcolombri U."/>
            <person name="Smriga S."/>
            <person name="Mincer T."/>
            <person name="Lowenstein D.P."/>
            <person name="Peaudecerf F.J."/>
            <person name="Fernandez V.I."/>
            <person name="Fredricks H."/>
            <person name="Almblad H."/>
            <person name="Harrison J.J."/>
            <person name="Stocker R."/>
            <person name="Van Mooy B.A.S."/>
        </authorList>
    </citation>
    <scope>NUCLEOTIDE SEQUENCE [LARGE SCALE GENOMIC DNA]</scope>
    <source>
        <strain evidence="1 4">A252</strain>
    </source>
</reference>